<dbReference type="PANTHER" id="PTHR45661:SF3">
    <property type="entry name" value="IG-LIKE DOMAIN-CONTAINING PROTEIN"/>
    <property type="match status" value="1"/>
</dbReference>
<reference evidence="4" key="1">
    <citation type="journal article" date="2023" name="Commun. Biol.">
        <title>Genome analysis of Parmales, the sister group of diatoms, reveals the evolutionary specialization of diatoms from phago-mixotrophs to photoautotrophs.</title>
        <authorList>
            <person name="Ban H."/>
            <person name="Sato S."/>
            <person name="Yoshikawa S."/>
            <person name="Yamada K."/>
            <person name="Nakamura Y."/>
            <person name="Ichinomiya M."/>
            <person name="Sato N."/>
            <person name="Blanc-Mathieu R."/>
            <person name="Endo H."/>
            <person name="Kuwata A."/>
            <person name="Ogata H."/>
        </authorList>
    </citation>
    <scope>NUCLEOTIDE SEQUENCE [LARGE SCALE GENOMIC DNA]</scope>
</reference>
<dbReference type="Proteomes" id="UP001162640">
    <property type="component" value="Unassembled WGS sequence"/>
</dbReference>
<sequence length="546" mass="59967">MSQKCVATRSSSKLKAQESGGERGGEDGGSQNQGQGQGPIVAPAAPTTKDDFMGTDDFMRLLRGYVDVADLFHTFRLVSKPWQRIAEEKIDGDFRNGVLAFHNGNDVGVGRDDDDLFWESLRAKRTPVKRVIFLLNITKVGARACWGAVNLVVVDIPEGVDSIGESAFEGCHSLTTVSFPMTLTSIGDGGFWGCFSLENADLFHTNLQELVSQAFFGCSELKSITIPDSLQTVGDMVFCGCLNLVPASIAVYEEDPDDDIDVTNEVVIYLRDQQRIAADLASKLTAPLHKNIAKYVEKVAALEAMVAALSLENAELKTKIVSTTPPPPVDDFMATNDFRRYLSQYIPVQDLLRTFRLVCKQWRDVAEDIIDRNVESGELIVHGGKDISMVTAITQEESPLLATRVIFLLNITKVGERACYYAVNLVVVDIPEGVESIGEAAFESCSSLTTVSFPTTLTSIGFRAFLRCKSLENIDLLHTHLQEIGKYAFCGCRELKSMTIPDSLQTLGGIVFWDCSKLVPSNIEVNVHLDADTTSDVIAYLRYLQT</sequence>
<keyword evidence="1" id="KW-0175">Coiled coil</keyword>
<evidence type="ECO:0000256" key="2">
    <source>
        <dbReference type="SAM" id="MobiDB-lite"/>
    </source>
</evidence>
<accession>A0A9W7AD32</accession>
<organism evidence="3 4">
    <name type="scientific">Triparma laevis f. inornata</name>
    <dbReference type="NCBI Taxonomy" id="1714386"/>
    <lineage>
        <taxon>Eukaryota</taxon>
        <taxon>Sar</taxon>
        <taxon>Stramenopiles</taxon>
        <taxon>Ochrophyta</taxon>
        <taxon>Bolidophyceae</taxon>
        <taxon>Parmales</taxon>
        <taxon>Triparmaceae</taxon>
        <taxon>Triparma</taxon>
    </lineage>
</organism>
<dbReference type="InterPro" id="IPR032675">
    <property type="entry name" value="LRR_dom_sf"/>
</dbReference>
<gene>
    <name evidence="3" type="ORF">TL16_g04223</name>
</gene>
<evidence type="ECO:0000256" key="1">
    <source>
        <dbReference type="SAM" id="Coils"/>
    </source>
</evidence>
<dbReference type="PANTHER" id="PTHR45661">
    <property type="entry name" value="SURFACE ANTIGEN"/>
    <property type="match status" value="1"/>
</dbReference>
<dbReference type="InterPro" id="IPR053139">
    <property type="entry name" value="Surface_bspA-like"/>
</dbReference>
<protein>
    <submittedName>
        <fullName evidence="3">Uncharacterized protein</fullName>
    </submittedName>
</protein>
<dbReference type="InterPro" id="IPR026906">
    <property type="entry name" value="LRR_5"/>
</dbReference>
<proteinExistence type="predicted"/>
<dbReference type="Gene3D" id="3.80.10.10">
    <property type="entry name" value="Ribonuclease Inhibitor"/>
    <property type="match status" value="2"/>
</dbReference>
<feature type="region of interest" description="Disordered" evidence="2">
    <location>
        <begin position="1"/>
        <end position="47"/>
    </location>
</feature>
<comment type="caution">
    <text evidence="3">The sequence shown here is derived from an EMBL/GenBank/DDBJ whole genome shotgun (WGS) entry which is preliminary data.</text>
</comment>
<evidence type="ECO:0000313" key="4">
    <source>
        <dbReference type="Proteomes" id="UP001162640"/>
    </source>
</evidence>
<dbReference type="SUPFAM" id="SSF52058">
    <property type="entry name" value="L domain-like"/>
    <property type="match status" value="2"/>
</dbReference>
<feature type="coiled-coil region" evidence="1">
    <location>
        <begin position="292"/>
        <end position="319"/>
    </location>
</feature>
<name>A0A9W7AD32_9STRA</name>
<dbReference type="Pfam" id="PF13306">
    <property type="entry name" value="LRR_5"/>
    <property type="match status" value="2"/>
</dbReference>
<feature type="compositionally biased region" description="Polar residues" evidence="2">
    <location>
        <begin position="1"/>
        <end position="14"/>
    </location>
</feature>
<dbReference type="AlphaFoldDB" id="A0A9W7AD32"/>
<dbReference type="EMBL" id="BLQM01000115">
    <property type="protein sequence ID" value="GMH65545.1"/>
    <property type="molecule type" value="Genomic_DNA"/>
</dbReference>
<evidence type="ECO:0000313" key="3">
    <source>
        <dbReference type="EMBL" id="GMH65545.1"/>
    </source>
</evidence>